<evidence type="ECO:0000313" key="2">
    <source>
        <dbReference type="EMBL" id="PWA57274.1"/>
    </source>
</evidence>
<dbReference type="Proteomes" id="UP000245207">
    <property type="component" value="Unassembled WGS sequence"/>
</dbReference>
<dbReference type="InterPro" id="IPR032001">
    <property type="entry name" value="SAWADEE_dom"/>
</dbReference>
<sequence length="94" mass="10658">MNGFMLKMCANDRSHSSTQSAIESCLEISYFVSNSEKPDQPRYYDAQVIDIQRKLHDIRGCGCIFLVQYEHDKTQVTIEPVLIHIPSIALAVAK</sequence>
<dbReference type="STRING" id="35608.A0A2U1M7T0"/>
<reference evidence="2 3" key="1">
    <citation type="journal article" date="2018" name="Mol. Plant">
        <title>The genome of Artemisia annua provides insight into the evolution of Asteraceae family and artemisinin biosynthesis.</title>
        <authorList>
            <person name="Shen Q."/>
            <person name="Zhang L."/>
            <person name="Liao Z."/>
            <person name="Wang S."/>
            <person name="Yan T."/>
            <person name="Shi P."/>
            <person name="Liu M."/>
            <person name="Fu X."/>
            <person name="Pan Q."/>
            <person name="Wang Y."/>
            <person name="Lv Z."/>
            <person name="Lu X."/>
            <person name="Zhang F."/>
            <person name="Jiang W."/>
            <person name="Ma Y."/>
            <person name="Chen M."/>
            <person name="Hao X."/>
            <person name="Li L."/>
            <person name="Tang Y."/>
            <person name="Lv G."/>
            <person name="Zhou Y."/>
            <person name="Sun X."/>
            <person name="Brodelius P.E."/>
            <person name="Rose J.K.C."/>
            <person name="Tang K."/>
        </authorList>
    </citation>
    <scope>NUCLEOTIDE SEQUENCE [LARGE SCALE GENOMIC DNA]</scope>
    <source>
        <strain evidence="3">cv. Huhao1</strain>
        <tissue evidence="2">Leaf</tissue>
    </source>
</reference>
<dbReference type="InterPro" id="IPR039276">
    <property type="entry name" value="SHH1/2"/>
</dbReference>
<organism evidence="2 3">
    <name type="scientific">Artemisia annua</name>
    <name type="common">Sweet wormwood</name>
    <dbReference type="NCBI Taxonomy" id="35608"/>
    <lineage>
        <taxon>Eukaryota</taxon>
        <taxon>Viridiplantae</taxon>
        <taxon>Streptophyta</taxon>
        <taxon>Embryophyta</taxon>
        <taxon>Tracheophyta</taxon>
        <taxon>Spermatophyta</taxon>
        <taxon>Magnoliopsida</taxon>
        <taxon>eudicotyledons</taxon>
        <taxon>Gunneridae</taxon>
        <taxon>Pentapetalae</taxon>
        <taxon>asterids</taxon>
        <taxon>campanulids</taxon>
        <taxon>Asterales</taxon>
        <taxon>Asteraceae</taxon>
        <taxon>Asteroideae</taxon>
        <taxon>Anthemideae</taxon>
        <taxon>Artemisiinae</taxon>
        <taxon>Artemisia</taxon>
    </lineage>
</organism>
<dbReference type="PANTHER" id="PTHR33827:SF3">
    <property type="entry name" value="OS09G0346900 PROTEIN"/>
    <property type="match status" value="1"/>
</dbReference>
<evidence type="ECO:0000259" key="1">
    <source>
        <dbReference type="Pfam" id="PF16719"/>
    </source>
</evidence>
<dbReference type="PANTHER" id="PTHR33827">
    <property type="entry name" value="PROTEIN SAWADEE HOMEODOMAIN HOMOLOG 2"/>
    <property type="match status" value="1"/>
</dbReference>
<proteinExistence type="predicted"/>
<dbReference type="EMBL" id="PKPP01006218">
    <property type="protein sequence ID" value="PWA57274.1"/>
    <property type="molecule type" value="Genomic_DNA"/>
</dbReference>
<dbReference type="Pfam" id="PF16719">
    <property type="entry name" value="SAWADEE"/>
    <property type="match status" value="1"/>
</dbReference>
<gene>
    <name evidence="2" type="ORF">CTI12_AA410220</name>
</gene>
<name>A0A2U1M7T0_ARTAN</name>
<dbReference type="OrthoDB" id="1735779at2759"/>
<evidence type="ECO:0000313" key="3">
    <source>
        <dbReference type="Proteomes" id="UP000245207"/>
    </source>
</evidence>
<dbReference type="Gene3D" id="2.30.30.140">
    <property type="match status" value="1"/>
</dbReference>
<keyword evidence="3" id="KW-1185">Reference proteome</keyword>
<comment type="caution">
    <text evidence="2">The sequence shown here is derived from an EMBL/GenBank/DDBJ whole genome shotgun (WGS) entry which is preliminary data.</text>
</comment>
<protein>
    <submittedName>
        <fullName evidence="2">Chromo domain-like protein</fullName>
    </submittedName>
</protein>
<feature type="domain" description="SAWADEE" evidence="1">
    <location>
        <begin position="29"/>
        <end position="76"/>
    </location>
</feature>
<dbReference type="AlphaFoldDB" id="A0A2U1M7T0"/>
<dbReference type="GO" id="GO:0003682">
    <property type="term" value="F:chromatin binding"/>
    <property type="evidence" value="ECO:0007669"/>
    <property type="project" value="InterPro"/>
</dbReference>
<accession>A0A2U1M7T0</accession>